<dbReference type="InterPro" id="IPR050741">
    <property type="entry name" value="Acyl-CoA_dehydrogenase"/>
</dbReference>
<sequence>MTTIAEAPAEPGTLVPARTELLERARALREPLWRDAAECDRLRRLTDASFDALTGAGLTRLMTPRRFGGYEADMRTFLDVTSELGRGCCSTAWLAGVLNAGNFVASLFPEQAQREVWQDDPGASAALVLGAPVAQVEDAEGGLVVTGRWAYASGVLHADWVSVLIPRGLDGPGFAVHLALLPVAQTTVEDTWHFAGMRGTGSNTVVAERLFVPAHRVLPFMPVVSGETDSFADASHRYRNSLMGLFSIGLLGAQLGGAARALDYVLEQAPSRPVAASTYRDQTQSPTFQLDVAEAATLVDSALLLAGRLADTVDEHAAAGTNPDLVRRARARMDSTRVAEYCREALSVLMTAYGSSAFNDANPLQRLWRDVNVASRHAGFGMGVPQQLYGRALAGMDPREISYLV</sequence>
<dbReference type="EMBL" id="JAGSOG010000003">
    <property type="protein sequence ID" value="MBR7831895.1"/>
    <property type="molecule type" value="Genomic_DNA"/>
</dbReference>
<feature type="domain" description="Acyl-CoA dehydrogenase C-terminal" evidence="4">
    <location>
        <begin position="253"/>
        <end position="380"/>
    </location>
</feature>
<evidence type="ECO:0000313" key="6">
    <source>
        <dbReference type="Proteomes" id="UP000675781"/>
    </source>
</evidence>
<comment type="caution">
    <text evidence="5">The sequence shown here is derived from an EMBL/GenBank/DDBJ whole genome shotgun (WGS) entry which is preliminary data.</text>
</comment>
<dbReference type="InterPro" id="IPR046373">
    <property type="entry name" value="Acyl-CoA_Oxase/DH_mid-dom_sf"/>
</dbReference>
<dbReference type="InterPro" id="IPR013786">
    <property type="entry name" value="AcylCoA_DH/ox_N"/>
</dbReference>
<dbReference type="GO" id="GO:0016712">
    <property type="term" value="F:oxidoreductase activity, acting on paired donors, with incorporation or reduction of molecular oxygen, reduced flavin or flavoprotein as one donor, and incorporation of one atom of oxygen"/>
    <property type="evidence" value="ECO:0007669"/>
    <property type="project" value="TreeGrafter"/>
</dbReference>
<dbReference type="SUPFAM" id="SSF56645">
    <property type="entry name" value="Acyl-CoA dehydrogenase NM domain-like"/>
    <property type="match status" value="1"/>
</dbReference>
<reference evidence="5" key="1">
    <citation type="submission" date="2021-04" db="EMBL/GenBank/DDBJ databases">
        <title>Genome based classification of Actinospica acidithermotolerans sp. nov., an actinobacterium isolated from an Indonesian hot spring.</title>
        <authorList>
            <person name="Kusuma A.B."/>
            <person name="Putra K.E."/>
            <person name="Nafisah S."/>
            <person name="Loh J."/>
            <person name="Nouioui I."/>
            <person name="Goodfellow M."/>
        </authorList>
    </citation>
    <scope>NUCLEOTIDE SEQUENCE</scope>
    <source>
        <strain evidence="5">CSCA 57</strain>
    </source>
</reference>
<dbReference type="PANTHER" id="PTHR48083:SF19">
    <property type="entry name" value="FLAVIN-DEPENDENT MONOOXYGENASE, OXYGENASE SUBUNIT HSAA"/>
    <property type="match status" value="1"/>
</dbReference>
<dbReference type="Gene3D" id="1.20.140.10">
    <property type="entry name" value="Butyryl-CoA Dehydrogenase, subunit A, domain 3"/>
    <property type="match status" value="1"/>
</dbReference>
<name>A0A941EJG9_9ACTN</name>
<dbReference type="InterPro" id="IPR013107">
    <property type="entry name" value="Acyl-CoA_DH_C"/>
</dbReference>
<dbReference type="GO" id="GO:0003995">
    <property type="term" value="F:acyl-CoA dehydrogenase activity"/>
    <property type="evidence" value="ECO:0007669"/>
    <property type="project" value="TreeGrafter"/>
</dbReference>
<dbReference type="PIRSF" id="PIRSF016578">
    <property type="entry name" value="HsaA"/>
    <property type="match status" value="1"/>
</dbReference>
<dbReference type="GO" id="GO:0050660">
    <property type="term" value="F:flavin adenine dinucleotide binding"/>
    <property type="evidence" value="ECO:0007669"/>
    <property type="project" value="InterPro"/>
</dbReference>
<dbReference type="GO" id="GO:0033539">
    <property type="term" value="P:fatty acid beta-oxidation using acyl-CoA dehydrogenase"/>
    <property type="evidence" value="ECO:0007669"/>
    <property type="project" value="TreeGrafter"/>
</dbReference>
<dbReference type="RefSeq" id="WP_212526429.1">
    <property type="nucleotide sequence ID" value="NZ_JAGSOG010000003.1"/>
</dbReference>
<dbReference type="InterPro" id="IPR009100">
    <property type="entry name" value="AcylCoA_DH/oxidase_NM_dom_sf"/>
</dbReference>
<dbReference type="Proteomes" id="UP000675781">
    <property type="component" value="Unassembled WGS sequence"/>
</dbReference>
<evidence type="ECO:0000313" key="5">
    <source>
        <dbReference type="EMBL" id="MBR7831895.1"/>
    </source>
</evidence>
<dbReference type="InterPro" id="IPR036250">
    <property type="entry name" value="AcylCo_DH-like_C"/>
</dbReference>
<keyword evidence="1" id="KW-0560">Oxidoreductase</keyword>
<comment type="similarity">
    <text evidence="2">Belongs to the HpaH/HsaA monooxygenase family.</text>
</comment>
<dbReference type="Gene3D" id="1.10.540.10">
    <property type="entry name" value="Acyl-CoA dehydrogenase/oxidase, N-terminal domain"/>
    <property type="match status" value="1"/>
</dbReference>
<dbReference type="PANTHER" id="PTHR48083">
    <property type="entry name" value="MEDIUM-CHAIN SPECIFIC ACYL-COA DEHYDROGENASE, MITOCHONDRIAL-RELATED"/>
    <property type="match status" value="1"/>
</dbReference>
<proteinExistence type="inferred from homology"/>
<dbReference type="SUPFAM" id="SSF47203">
    <property type="entry name" value="Acyl-CoA dehydrogenase C-terminal domain-like"/>
    <property type="match status" value="1"/>
</dbReference>
<evidence type="ECO:0000256" key="1">
    <source>
        <dbReference type="ARBA" id="ARBA00023002"/>
    </source>
</evidence>
<keyword evidence="6" id="KW-1185">Reference proteome</keyword>
<protein>
    <submittedName>
        <fullName evidence="5">Acyl-CoA dehydrogenase family protein</fullName>
    </submittedName>
</protein>
<gene>
    <name evidence="5" type="ORF">KDL01_01405</name>
</gene>
<dbReference type="Pfam" id="PF02771">
    <property type="entry name" value="Acyl-CoA_dh_N"/>
    <property type="match status" value="1"/>
</dbReference>
<evidence type="ECO:0000259" key="4">
    <source>
        <dbReference type="Pfam" id="PF08028"/>
    </source>
</evidence>
<evidence type="ECO:0000259" key="3">
    <source>
        <dbReference type="Pfam" id="PF02771"/>
    </source>
</evidence>
<dbReference type="InterPro" id="IPR037069">
    <property type="entry name" value="AcylCoA_DH/ox_N_sf"/>
</dbReference>
<dbReference type="Pfam" id="PF08028">
    <property type="entry name" value="Acyl-CoA_dh_2"/>
    <property type="match status" value="1"/>
</dbReference>
<dbReference type="GO" id="GO:0005737">
    <property type="term" value="C:cytoplasm"/>
    <property type="evidence" value="ECO:0007669"/>
    <property type="project" value="TreeGrafter"/>
</dbReference>
<evidence type="ECO:0000256" key="2">
    <source>
        <dbReference type="ARBA" id="ARBA00049661"/>
    </source>
</evidence>
<feature type="domain" description="Acyl-CoA dehydrogenase/oxidase N-terminal" evidence="3">
    <location>
        <begin position="29"/>
        <end position="117"/>
    </location>
</feature>
<dbReference type="AlphaFoldDB" id="A0A941EJG9"/>
<organism evidence="5 6">
    <name type="scientific">Actinospica durhamensis</name>
    <dbReference type="NCBI Taxonomy" id="1508375"/>
    <lineage>
        <taxon>Bacteria</taxon>
        <taxon>Bacillati</taxon>
        <taxon>Actinomycetota</taxon>
        <taxon>Actinomycetes</taxon>
        <taxon>Catenulisporales</taxon>
        <taxon>Actinospicaceae</taxon>
        <taxon>Actinospica</taxon>
    </lineage>
</organism>
<accession>A0A941EJG9</accession>
<dbReference type="Gene3D" id="2.40.110.10">
    <property type="entry name" value="Butyryl-CoA Dehydrogenase, subunit A, domain 2"/>
    <property type="match status" value="1"/>
</dbReference>